<feature type="domain" description="ATP-grasp" evidence="15">
    <location>
        <begin position="671"/>
        <end position="861"/>
    </location>
</feature>
<feature type="binding site" evidence="14">
    <location>
        <position position="832"/>
    </location>
    <ligand>
        <name>Mn(2+)</name>
        <dbReference type="ChEBI" id="CHEBI:29035"/>
        <label>4</label>
    </ligand>
</feature>
<dbReference type="PANTHER" id="PTHR11405">
    <property type="entry name" value="CARBAMOYLTRANSFERASE FAMILY MEMBER"/>
    <property type="match status" value="1"/>
</dbReference>
<comment type="subunit">
    <text evidence="14">Composed of two chains; the small (or glutamine) chain promotes the hydrolysis of glutamine to ammonia, which is used by the large (or ammonia) chain to synthesize carbamoyl phosphate. Tetramer of heterodimers (alpha,beta)4.</text>
</comment>
<comment type="cofactor">
    <cofactor evidence="14">
        <name>Mg(2+)</name>
        <dbReference type="ChEBI" id="CHEBI:18420"/>
    </cofactor>
    <cofactor evidence="14">
        <name>Mn(2+)</name>
        <dbReference type="ChEBI" id="CHEBI:29035"/>
    </cofactor>
    <text evidence="14">Binds 4 Mg(2+) or Mn(2+) ions per subunit.</text>
</comment>
<dbReference type="EMBL" id="JACWFH010000013">
    <property type="protein sequence ID" value="MBY0097643.1"/>
    <property type="molecule type" value="Genomic_DNA"/>
</dbReference>
<feature type="binding site" evidence="14">
    <location>
        <position position="175"/>
    </location>
    <ligand>
        <name>ATP</name>
        <dbReference type="ChEBI" id="CHEBI:30616"/>
        <label>1</label>
    </ligand>
</feature>
<evidence type="ECO:0000256" key="12">
    <source>
        <dbReference type="ARBA" id="ARBA00023211"/>
    </source>
</evidence>
<evidence type="ECO:0000256" key="1">
    <source>
        <dbReference type="ARBA" id="ARBA00005077"/>
    </source>
</evidence>
<dbReference type="PROSITE" id="PS51855">
    <property type="entry name" value="MGS"/>
    <property type="match status" value="1"/>
</dbReference>
<dbReference type="InterPro" id="IPR011607">
    <property type="entry name" value="MGS-like_dom"/>
</dbReference>
<comment type="caution">
    <text evidence="14">Lacks conserved residue(s) required for the propagation of feature annotation.</text>
</comment>
<evidence type="ECO:0000256" key="7">
    <source>
        <dbReference type="ARBA" id="ARBA00022737"/>
    </source>
</evidence>
<dbReference type="NCBIfam" id="NF003671">
    <property type="entry name" value="PRK05294.1"/>
    <property type="match status" value="1"/>
</dbReference>
<feature type="binding site" evidence="14">
    <location>
        <position position="780"/>
    </location>
    <ligand>
        <name>ATP</name>
        <dbReference type="ChEBI" id="CHEBI:30616"/>
        <label>2</label>
    </ligand>
</feature>
<evidence type="ECO:0000256" key="6">
    <source>
        <dbReference type="ARBA" id="ARBA00022723"/>
    </source>
</evidence>
<keyword evidence="10" id="KW-0460">Magnesium</keyword>
<dbReference type="NCBIfam" id="TIGR01369">
    <property type="entry name" value="CPSaseII_lrg"/>
    <property type="match status" value="1"/>
</dbReference>
<evidence type="ECO:0000259" key="16">
    <source>
        <dbReference type="PROSITE" id="PS51855"/>
    </source>
</evidence>
<keyword evidence="7 14" id="KW-0677">Repeat</keyword>
<evidence type="ECO:0000313" key="17">
    <source>
        <dbReference type="EMBL" id="MBY0097643.1"/>
    </source>
</evidence>
<feature type="binding site" evidence="14">
    <location>
        <position position="284"/>
    </location>
    <ligand>
        <name>Mn(2+)</name>
        <dbReference type="ChEBI" id="CHEBI:29035"/>
        <label>1</label>
    </ligand>
</feature>
<feature type="binding site" evidence="14">
    <location>
        <position position="834"/>
    </location>
    <ligand>
        <name>Mg(2+)</name>
        <dbReference type="ChEBI" id="CHEBI:18420"/>
        <label>4</label>
    </ligand>
</feature>
<feature type="binding site" evidence="14">
    <location>
        <position position="777"/>
    </location>
    <ligand>
        <name>ATP</name>
        <dbReference type="ChEBI" id="CHEBI:30616"/>
        <label>2</label>
    </ligand>
</feature>
<feature type="binding site" evidence="14">
    <location>
        <position position="832"/>
    </location>
    <ligand>
        <name>ATP</name>
        <dbReference type="ChEBI" id="CHEBI:30616"/>
        <label>2</label>
    </ligand>
</feature>
<dbReference type="SUPFAM" id="SSF48108">
    <property type="entry name" value="Carbamoyl phosphate synthetase, large subunit connection domain"/>
    <property type="match status" value="1"/>
</dbReference>
<keyword evidence="5 14" id="KW-0028">Amino-acid biosynthesis</keyword>
<dbReference type="InterPro" id="IPR036897">
    <property type="entry name" value="CarbamoylP_synth_lsu_oligo_sf"/>
</dbReference>
<keyword evidence="3 14" id="KW-0055">Arginine biosynthesis</keyword>
<dbReference type="InterPro" id="IPR033937">
    <property type="entry name" value="MGS_CPS_CarB"/>
</dbReference>
<comment type="caution">
    <text evidence="17">The sequence shown here is derived from an EMBL/GenBank/DDBJ whole genome shotgun (WGS) entry which is preliminary data.</text>
</comment>
<feature type="binding site" evidence="14">
    <location>
        <position position="243"/>
    </location>
    <ligand>
        <name>ATP</name>
        <dbReference type="ChEBI" id="CHEBI:30616"/>
        <label>1</label>
    </ligand>
</feature>
<dbReference type="HAMAP" id="MF_01210_B">
    <property type="entry name" value="CPSase_L_chain_B"/>
    <property type="match status" value="1"/>
</dbReference>
<evidence type="ECO:0000256" key="8">
    <source>
        <dbReference type="ARBA" id="ARBA00022741"/>
    </source>
</evidence>
<feature type="region of interest" description="Allosteric domain" evidence="14">
    <location>
        <begin position="930"/>
        <end position="1070"/>
    </location>
</feature>
<evidence type="ECO:0000256" key="3">
    <source>
        <dbReference type="ARBA" id="ARBA00022571"/>
    </source>
</evidence>
<evidence type="ECO:0000256" key="11">
    <source>
        <dbReference type="ARBA" id="ARBA00022975"/>
    </source>
</evidence>
<feature type="binding site" evidence="14">
    <location>
        <position position="298"/>
    </location>
    <ligand>
        <name>Mg(2+)</name>
        <dbReference type="ChEBI" id="CHEBI:18420"/>
        <label>1</label>
    </ligand>
</feature>
<feature type="binding site" evidence="14">
    <location>
        <position position="834"/>
    </location>
    <ligand>
        <name>Mn(2+)</name>
        <dbReference type="ChEBI" id="CHEBI:29035"/>
        <label>4</label>
    </ligand>
</feature>
<feature type="binding site" evidence="14">
    <location>
        <position position="707"/>
    </location>
    <ligand>
        <name>ATP</name>
        <dbReference type="ChEBI" id="CHEBI:30616"/>
        <label>2</label>
    </ligand>
</feature>
<accession>A0ABS7K640</accession>
<feature type="binding site" evidence="14">
    <location>
        <position position="210"/>
    </location>
    <ligand>
        <name>ATP</name>
        <dbReference type="ChEBI" id="CHEBI:30616"/>
        <label>1</label>
    </ligand>
</feature>
<feature type="binding site" evidence="14">
    <location>
        <position position="746"/>
    </location>
    <ligand>
        <name>ATP</name>
        <dbReference type="ChEBI" id="CHEBI:30616"/>
        <label>2</label>
    </ligand>
</feature>
<dbReference type="SMART" id="SM00851">
    <property type="entry name" value="MGS"/>
    <property type="match status" value="1"/>
</dbReference>
<dbReference type="Gene3D" id="1.10.1030.10">
    <property type="entry name" value="Carbamoyl-phosphate synthetase, large subunit oligomerisation domain"/>
    <property type="match status" value="1"/>
</dbReference>
<feature type="binding site" evidence="14">
    <location>
        <position position="832"/>
    </location>
    <ligand>
        <name>Mg(2+)</name>
        <dbReference type="ChEBI" id="CHEBI:18420"/>
        <label>3</label>
    </ligand>
</feature>
<feature type="domain" description="ATP-grasp" evidence="15">
    <location>
        <begin position="133"/>
        <end position="327"/>
    </location>
</feature>
<feature type="binding site" evidence="14">
    <location>
        <position position="284"/>
    </location>
    <ligand>
        <name>Mg(2+)</name>
        <dbReference type="ChEBI" id="CHEBI:18420"/>
        <label>1</label>
    </ligand>
</feature>
<reference evidence="17 18" key="1">
    <citation type="submission" date="2020-07" db="EMBL/GenBank/DDBJ databases">
        <title>Fungal Genomes of the International Space Station.</title>
        <authorList>
            <person name="Seuylemezian A."/>
            <person name="Singh N.K."/>
            <person name="Wood J."/>
            <person name="Venkateswaran K."/>
        </authorList>
    </citation>
    <scope>NUCLEOTIDE SEQUENCE [LARGE SCALE GENOMIC DNA]</scope>
    <source>
        <strain evidence="17 18">PL-B2</strain>
    </source>
</reference>
<evidence type="ECO:0000256" key="14">
    <source>
        <dbReference type="HAMAP-Rule" id="MF_01210"/>
    </source>
</evidence>
<dbReference type="Pfam" id="PF02142">
    <property type="entry name" value="MGS"/>
    <property type="match status" value="1"/>
</dbReference>
<dbReference type="CDD" id="cd01424">
    <property type="entry name" value="MGS_CPS_II"/>
    <property type="match status" value="1"/>
</dbReference>
<dbReference type="PROSITE" id="PS00867">
    <property type="entry name" value="CPSASE_2"/>
    <property type="match status" value="2"/>
</dbReference>
<dbReference type="InterPro" id="IPR016185">
    <property type="entry name" value="PreATP-grasp_dom_sf"/>
</dbReference>
<dbReference type="SUPFAM" id="SSF56059">
    <property type="entry name" value="Glutathione synthetase ATP-binding domain-like"/>
    <property type="match status" value="2"/>
</dbReference>
<evidence type="ECO:0000259" key="15">
    <source>
        <dbReference type="PROSITE" id="PS50975"/>
    </source>
</evidence>
<comment type="catalytic activity">
    <reaction evidence="13 14">
        <text>hydrogencarbonate + NH4(+) + 2 ATP = carbamoyl phosphate + 2 ADP + phosphate + 2 H(+)</text>
        <dbReference type="Rhea" id="RHEA:18029"/>
        <dbReference type="ChEBI" id="CHEBI:15378"/>
        <dbReference type="ChEBI" id="CHEBI:17544"/>
        <dbReference type="ChEBI" id="CHEBI:28938"/>
        <dbReference type="ChEBI" id="CHEBI:30616"/>
        <dbReference type="ChEBI" id="CHEBI:43474"/>
        <dbReference type="ChEBI" id="CHEBI:58228"/>
        <dbReference type="ChEBI" id="CHEBI:456216"/>
        <dbReference type="EC" id="6.3.4.16"/>
    </reaction>
</comment>
<keyword evidence="9 14" id="KW-0067">ATP-binding</keyword>
<dbReference type="Gene3D" id="3.40.50.1380">
    <property type="entry name" value="Methylglyoxal synthase-like domain"/>
    <property type="match status" value="1"/>
</dbReference>
<feature type="binding site" evidence="14">
    <location>
        <position position="284"/>
    </location>
    <ligand>
        <name>ATP</name>
        <dbReference type="ChEBI" id="CHEBI:30616"/>
        <label>1</label>
    </ligand>
</feature>
<feature type="region of interest" description="Carboxyphosphate synthetic domain" evidence="14">
    <location>
        <begin position="1"/>
        <end position="401"/>
    </location>
</feature>
<evidence type="ECO:0000256" key="9">
    <source>
        <dbReference type="ARBA" id="ARBA00022840"/>
    </source>
</evidence>
<dbReference type="InterPro" id="IPR005483">
    <property type="entry name" value="CPSase_dom"/>
</dbReference>
<feature type="binding site" evidence="14">
    <location>
        <position position="215"/>
    </location>
    <ligand>
        <name>ATP</name>
        <dbReference type="ChEBI" id="CHEBI:30616"/>
        <label>1</label>
    </ligand>
</feature>
<dbReference type="SUPFAM" id="SSF52440">
    <property type="entry name" value="PreATP-grasp domain"/>
    <property type="match status" value="2"/>
</dbReference>
<feature type="binding site" evidence="14">
    <location>
        <position position="820"/>
    </location>
    <ligand>
        <name>Mn(2+)</name>
        <dbReference type="ChEBI" id="CHEBI:29035"/>
        <label>3</label>
    </ligand>
</feature>
<feature type="binding site" evidence="14">
    <location>
        <position position="129"/>
    </location>
    <ligand>
        <name>ATP</name>
        <dbReference type="ChEBI" id="CHEBI:30616"/>
        <label>1</label>
    </ligand>
</feature>
<keyword evidence="18" id="KW-1185">Reference proteome</keyword>
<dbReference type="PROSITE" id="PS50975">
    <property type="entry name" value="ATP_GRASP"/>
    <property type="match status" value="2"/>
</dbReference>
<keyword evidence="11 14" id="KW-0665">Pyrimidine biosynthesis</keyword>
<evidence type="ECO:0000256" key="4">
    <source>
        <dbReference type="ARBA" id="ARBA00022598"/>
    </source>
</evidence>
<feature type="binding site" evidence="14">
    <location>
        <position position="752"/>
    </location>
    <ligand>
        <name>ATP</name>
        <dbReference type="ChEBI" id="CHEBI:30616"/>
        <label>2</label>
    </ligand>
</feature>
<feature type="binding site" evidence="14">
    <location>
        <position position="169"/>
    </location>
    <ligand>
        <name>ATP</name>
        <dbReference type="ChEBI" id="CHEBI:30616"/>
        <label>1</label>
    </ligand>
</feature>
<comment type="function">
    <text evidence="14">Large subunit of the glutamine-dependent carbamoyl phosphate synthetase (CPSase). CPSase catalyzes the formation of carbamoyl phosphate from the ammonia moiety of glutamine, carbonate, and phosphate donated by ATP, constituting the first step of 2 biosynthetic pathways, one leading to arginine and/or urea and the other to pyrimidine nucleotides. The large subunit (synthetase) binds the substrates ammonia (free or transferred from glutamine from the small subunit), hydrogencarbonate and ATP and carries out an ATP-coupled ligase reaction, activating hydrogencarbonate by forming carboxy phosphate which reacts with ammonia to form carbamoyl phosphate.</text>
</comment>
<keyword evidence="12" id="KW-0464">Manganese</keyword>
<sequence length="1070" mass="118052">MPKRKDVKSILVIGSGPIVIGQAAEFDYAGTQACIALREEGYKVILVNSNPATIMTDTEVADVVYIEPITLEFVSRIIRKERPDALLPTLGGQTGLNMAVELAKSGILEECEVEILGTKLEAIEQAEDRELFRNLMNELGQPVPESEIIHNLEEAHQFVEQVGYPVIVRPAYTLGGTGGGICSNEEELIEIVTSGLKYSPVTQCLLEKSIAGFKEIEYEVMRDANDNAIVVCNMENFDPVGIHTGDSIVVAPSQTLSDREYQLLRNASLKIIRALKIEGGCNVQLALDPDSYNYYVIEVNPRVSRSSALASKATGYPIAKLAAKIAVGLTLDEMINPVTGSSYACFEPALDYIVTKIPRWPFDKFESANRKLGTQMKATGEVMAIGRTFEESLLKAIRSLEAGIYHFELKDHEDFDDALIEKRIRKAGDERLFYISEALRRGITIETIHVWSKIDFWFLHKLNKLIQFEERLKQQPFEAEIGRKAKQLGFSDKALASIWSSDEKTVYQWRKGAGIIPVFKMVDTCAAEFESQTPYFYSTYEEENESVKTERESVVVLGSGPIRIGQGVEFDYATVHCVKAIKEAGYEAIIINNNPETVSTDFSISDKLYFEPLTVEDVMNIVDLEQPKGVVVQFGGQTAINLAEGLSDLGVQILGTSLEAVDRAENRDKFEQAMLELAIPQPKGKTAMSVEQAVSIATEIGYPVLVRPSYVLGGRAMEIVYKEEELLHYMENAVKVNPEHPVLVDRYLTGKEIEVDAICDGETVVIPGIMEHIERAGVHSGDSIAVYPPQSLTTEIKTKLIEYTKRLAKGLNIVGLLNIQFVVSKGEVFVLEVNPRSSRTVPFLSKITHVPMASIATKVILGQTLKQQGYETGLVPEQEGVYVKVPVFSFEKLRRVDITLGPEMKSTGEVMGKDITLEKALYKGMIAAGMKFKEYGTVLLTIADKDKEEALSLAKRFADIGYQLVATSGTAGYLESAGVKVKTVGKIGAEGPNLIDQIRGGKAQLVINTLTRGKQPERDGFKIRRESVENGVPCLTSLDTAEAILRVLESMTFSAGAMIHPTSRHEGVLV</sequence>
<feature type="binding site" evidence="14">
    <location>
        <position position="832"/>
    </location>
    <ligand>
        <name>Mg(2+)</name>
        <dbReference type="ChEBI" id="CHEBI:18420"/>
        <label>4</label>
    </ligand>
</feature>
<feature type="binding site" evidence="14">
    <location>
        <position position="748"/>
    </location>
    <ligand>
        <name>ATP</name>
        <dbReference type="ChEBI" id="CHEBI:30616"/>
        <label>2</label>
    </ligand>
</feature>
<protein>
    <recommendedName>
        <fullName evidence="14">Carbamoyl phosphate synthase large chain</fullName>
        <ecNumber evidence="14">6.3.4.16</ecNumber>
        <ecNumber evidence="14">6.3.5.5</ecNumber>
    </recommendedName>
    <alternativeName>
        <fullName evidence="14">Carbamoyl phosphate synthetase ammonia chain</fullName>
    </alternativeName>
</protein>
<dbReference type="InterPro" id="IPR011761">
    <property type="entry name" value="ATP-grasp"/>
</dbReference>
<dbReference type="InterPro" id="IPR005479">
    <property type="entry name" value="CPAse_ATP-bd"/>
</dbReference>
<feature type="binding site" evidence="14">
    <location>
        <position position="300"/>
    </location>
    <ligand>
        <name>Mn(2+)</name>
        <dbReference type="ChEBI" id="CHEBI:29035"/>
        <label>2</label>
    </ligand>
</feature>
<comment type="domain">
    <text evidence="14">The large subunit is composed of 2 ATP-grasp domains that are involved in binding the 2 ATP molecules needed for carbamoyl phosphate synthesis. The N-terminal ATP-grasp domain (referred to as the carboxyphosphate synthetic component) catalyzes the ATP-dependent phosphorylation of hydrogencarbonate to carboxyphosphate and the subsequent nucleophilic attack by ammonia to form a carbamate intermediate. The C-terminal ATP-grasp domain (referred to as the carbamoyl phosphate synthetic component) then catalyzes the phosphorylation of carbamate with the second ATP to form the end product carbamoyl phosphate. The reactive and unstable enzyme intermediates are sequentially channeled from one active site to the next through the interior of the protein over a distance of at least 96 A.</text>
</comment>
<feature type="binding site" evidence="14">
    <location>
        <position position="298"/>
    </location>
    <ligand>
        <name>ATP</name>
        <dbReference type="ChEBI" id="CHEBI:30616"/>
        <label>1</label>
    </ligand>
</feature>
<dbReference type="RefSeq" id="WP_221873864.1">
    <property type="nucleotide sequence ID" value="NZ_JACWFH010000013.1"/>
</dbReference>
<dbReference type="PANTHER" id="PTHR11405:SF53">
    <property type="entry name" value="CARBAMOYL-PHOSPHATE SYNTHASE [AMMONIA], MITOCHONDRIAL"/>
    <property type="match status" value="1"/>
</dbReference>
<keyword evidence="8 14" id="KW-0547">Nucleotide-binding</keyword>
<comment type="pathway">
    <text evidence="14">Pyrimidine metabolism; UMP biosynthesis via de novo pathway; (S)-dihydroorotate from bicarbonate: step 1/3.</text>
</comment>
<feature type="binding site" evidence="14">
    <location>
        <position position="176"/>
    </location>
    <ligand>
        <name>ATP</name>
        <dbReference type="ChEBI" id="CHEBI:30616"/>
        <label>1</label>
    </ligand>
</feature>
<dbReference type="HAMAP" id="MF_01210_A">
    <property type="entry name" value="CPSase_L_chain_A"/>
    <property type="match status" value="1"/>
</dbReference>
<dbReference type="NCBIfam" id="NF009455">
    <property type="entry name" value="PRK12815.1"/>
    <property type="match status" value="1"/>
</dbReference>
<dbReference type="InterPro" id="IPR013815">
    <property type="entry name" value="ATP_grasp_subdomain_1"/>
</dbReference>
<evidence type="ECO:0000313" key="18">
    <source>
        <dbReference type="Proteomes" id="UP000769780"/>
    </source>
</evidence>
<comment type="similarity">
    <text evidence="2 14">Belongs to the CarB family.</text>
</comment>
<dbReference type="Pfam" id="PF02787">
    <property type="entry name" value="CPSase_L_D3"/>
    <property type="match status" value="1"/>
</dbReference>
<feature type="binding site" evidence="14">
    <location>
        <position position="820"/>
    </location>
    <ligand>
        <name>ATP</name>
        <dbReference type="ChEBI" id="CHEBI:30616"/>
        <label>2</label>
    </ligand>
</feature>
<feature type="binding site" evidence="14">
    <location>
        <position position="779"/>
    </location>
    <ligand>
        <name>ATP</name>
        <dbReference type="ChEBI" id="CHEBI:30616"/>
        <label>2</label>
    </ligand>
</feature>
<name>A0ABS7K640_9BACI</name>
<keyword evidence="4 14" id="KW-0436">Ligase</keyword>
<feature type="domain" description="MGS-like" evidence="16">
    <location>
        <begin position="930"/>
        <end position="1070"/>
    </location>
</feature>
<comment type="catalytic activity">
    <reaction evidence="14">
        <text>hydrogencarbonate + L-glutamine + 2 ATP + H2O = carbamoyl phosphate + L-glutamate + 2 ADP + phosphate + 2 H(+)</text>
        <dbReference type="Rhea" id="RHEA:18633"/>
        <dbReference type="ChEBI" id="CHEBI:15377"/>
        <dbReference type="ChEBI" id="CHEBI:15378"/>
        <dbReference type="ChEBI" id="CHEBI:17544"/>
        <dbReference type="ChEBI" id="CHEBI:29985"/>
        <dbReference type="ChEBI" id="CHEBI:30616"/>
        <dbReference type="ChEBI" id="CHEBI:43474"/>
        <dbReference type="ChEBI" id="CHEBI:58228"/>
        <dbReference type="ChEBI" id="CHEBI:58359"/>
        <dbReference type="ChEBI" id="CHEBI:456216"/>
        <dbReference type="EC" id="6.3.5.5"/>
    </reaction>
</comment>
<feature type="region of interest" description="Carbamoyl phosphate synthetic domain" evidence="14">
    <location>
        <begin position="547"/>
        <end position="929"/>
    </location>
</feature>
<dbReference type="Gene3D" id="3.40.50.20">
    <property type="match status" value="2"/>
</dbReference>
<dbReference type="InterPro" id="IPR036914">
    <property type="entry name" value="MGS-like_dom_sf"/>
</dbReference>
<dbReference type="SUPFAM" id="SSF52335">
    <property type="entry name" value="Methylglyoxal synthase-like"/>
    <property type="match status" value="1"/>
</dbReference>
<feature type="binding site" evidence="14">
    <location>
        <position position="832"/>
    </location>
    <ligand>
        <name>Mn(2+)</name>
        <dbReference type="ChEBI" id="CHEBI:29035"/>
        <label>3</label>
    </ligand>
</feature>
<dbReference type="EC" id="6.3.4.16" evidence="14"/>
<dbReference type="Proteomes" id="UP000769780">
    <property type="component" value="Unassembled WGS sequence"/>
</dbReference>
<dbReference type="Gene3D" id="3.30.470.20">
    <property type="entry name" value="ATP-grasp fold, B domain"/>
    <property type="match status" value="2"/>
</dbReference>
<dbReference type="EC" id="6.3.5.5" evidence="14"/>
<dbReference type="InterPro" id="IPR058047">
    <property type="entry name" value="CPSase_preATP-grasp"/>
</dbReference>
<feature type="binding site" evidence="14">
    <location>
        <position position="298"/>
    </location>
    <ligand>
        <name>Mg(2+)</name>
        <dbReference type="ChEBI" id="CHEBI:18420"/>
        <label>2</label>
    </ligand>
</feature>
<dbReference type="PROSITE" id="PS00866">
    <property type="entry name" value="CPSASE_1"/>
    <property type="match status" value="2"/>
</dbReference>
<feature type="binding site" evidence="14">
    <location>
        <position position="241"/>
    </location>
    <ligand>
        <name>ATP</name>
        <dbReference type="ChEBI" id="CHEBI:30616"/>
        <label>1</label>
    </ligand>
</feature>
<organism evidence="17 18">
    <name type="scientific">Mesobacillus maritimus</name>
    <dbReference type="NCBI Taxonomy" id="1643336"/>
    <lineage>
        <taxon>Bacteria</taxon>
        <taxon>Bacillati</taxon>
        <taxon>Bacillota</taxon>
        <taxon>Bacilli</taxon>
        <taxon>Bacillales</taxon>
        <taxon>Bacillaceae</taxon>
        <taxon>Mesobacillus</taxon>
    </lineage>
</organism>
<keyword evidence="6" id="KW-0479">Metal-binding</keyword>
<feature type="binding site" evidence="14">
    <location>
        <position position="208"/>
    </location>
    <ligand>
        <name>ATP</name>
        <dbReference type="ChEBI" id="CHEBI:30616"/>
        <label>1</label>
    </ligand>
</feature>
<evidence type="ECO:0000256" key="13">
    <source>
        <dbReference type="ARBA" id="ARBA00047359"/>
    </source>
</evidence>
<dbReference type="SMART" id="SM01096">
    <property type="entry name" value="CPSase_L_D3"/>
    <property type="match status" value="1"/>
</dbReference>
<feature type="binding site" evidence="14">
    <location>
        <position position="300"/>
    </location>
    <ligand>
        <name>Mg(2+)</name>
        <dbReference type="ChEBI" id="CHEBI:18420"/>
        <label>2</label>
    </ligand>
</feature>
<dbReference type="Pfam" id="PF02786">
    <property type="entry name" value="CPSase_L_D2"/>
    <property type="match status" value="2"/>
</dbReference>
<feature type="binding site" evidence="14">
    <location>
        <position position="242"/>
    </location>
    <ligand>
        <name>ATP</name>
        <dbReference type="ChEBI" id="CHEBI:30616"/>
        <label>1</label>
    </ligand>
</feature>
<comment type="pathway">
    <text evidence="1 14">Amino-acid biosynthesis; L-arginine biosynthesis; carbamoyl phosphate from bicarbonate: step 1/1.</text>
</comment>
<feature type="binding site" evidence="14">
    <location>
        <position position="778"/>
    </location>
    <ligand>
        <name>ATP</name>
        <dbReference type="ChEBI" id="CHEBI:30616"/>
        <label>2</label>
    </ligand>
</feature>
<dbReference type="InterPro" id="IPR006275">
    <property type="entry name" value="CPSase_lsu"/>
</dbReference>
<evidence type="ECO:0000256" key="5">
    <source>
        <dbReference type="ARBA" id="ARBA00022605"/>
    </source>
</evidence>
<evidence type="ECO:0000256" key="2">
    <source>
        <dbReference type="ARBA" id="ARBA00009799"/>
    </source>
</evidence>
<evidence type="ECO:0000256" key="10">
    <source>
        <dbReference type="ARBA" id="ARBA00022842"/>
    </source>
</evidence>
<gene>
    <name evidence="14 17" type="primary">carB</name>
    <name evidence="17" type="ORF">H0185_12635</name>
</gene>
<feature type="binding site" evidence="14">
    <location>
        <position position="298"/>
    </location>
    <ligand>
        <name>Mn(2+)</name>
        <dbReference type="ChEBI" id="CHEBI:29035"/>
        <label>1</label>
    </ligand>
</feature>
<feature type="binding site" evidence="14">
    <location>
        <position position="820"/>
    </location>
    <ligand>
        <name>Mg(2+)</name>
        <dbReference type="ChEBI" id="CHEBI:18420"/>
        <label>3</label>
    </ligand>
</feature>
<dbReference type="InterPro" id="IPR005480">
    <property type="entry name" value="CPSase_lsu_oligo"/>
</dbReference>
<dbReference type="GO" id="GO:0004088">
    <property type="term" value="F:carbamoyl-phosphate synthase (glutamine-hydrolyzing) activity"/>
    <property type="evidence" value="ECO:0007669"/>
    <property type="project" value="UniProtKB-EC"/>
</dbReference>
<dbReference type="PRINTS" id="PR00098">
    <property type="entry name" value="CPSASE"/>
</dbReference>
<feature type="binding site" evidence="14">
    <location>
        <position position="298"/>
    </location>
    <ligand>
        <name>Mn(2+)</name>
        <dbReference type="ChEBI" id="CHEBI:29035"/>
        <label>2</label>
    </ligand>
</feature>
<dbReference type="Pfam" id="PF25596">
    <property type="entry name" value="CPSase_L_D1"/>
    <property type="match status" value="2"/>
</dbReference>
<dbReference type="Gene3D" id="3.30.1490.20">
    <property type="entry name" value="ATP-grasp fold, A domain"/>
    <property type="match status" value="1"/>
</dbReference>
<proteinExistence type="inferred from homology"/>